<keyword evidence="3" id="KW-1185">Reference proteome</keyword>
<dbReference type="InterPro" id="IPR036705">
    <property type="entry name" value="Ribosyl_crysJ1_sf"/>
</dbReference>
<feature type="domain" description="NADAR" evidence="1">
    <location>
        <begin position="39"/>
        <end position="187"/>
    </location>
</feature>
<dbReference type="InterPro" id="IPR037238">
    <property type="entry name" value="YbiA-like_sf"/>
</dbReference>
<dbReference type="Gene3D" id="3.80.10.10">
    <property type="entry name" value="Ribonuclease Inhibitor"/>
    <property type="match status" value="1"/>
</dbReference>
<protein>
    <recommendedName>
        <fullName evidence="1">NADAR domain-containing protein</fullName>
    </recommendedName>
</protein>
<feature type="domain" description="NADAR" evidence="1">
    <location>
        <begin position="239"/>
        <end position="386"/>
    </location>
</feature>
<dbReference type="SUPFAM" id="SSF52058">
    <property type="entry name" value="L domain-like"/>
    <property type="match status" value="1"/>
</dbReference>
<reference evidence="2 3" key="1">
    <citation type="submission" date="2024-04" db="EMBL/GenBank/DDBJ databases">
        <title>Tritrichomonas musculus Genome.</title>
        <authorList>
            <person name="Alves-Ferreira E."/>
            <person name="Grigg M."/>
            <person name="Lorenzi H."/>
            <person name="Galac M."/>
        </authorList>
    </citation>
    <scope>NUCLEOTIDE SEQUENCE [LARGE SCALE GENOMIC DNA]</scope>
    <source>
        <strain evidence="2 3">EAF2021</strain>
    </source>
</reference>
<dbReference type="SUPFAM" id="SSF143990">
    <property type="entry name" value="YbiA-like"/>
    <property type="match status" value="2"/>
</dbReference>
<name>A0ABR2KNC2_9EUKA</name>
<organism evidence="2 3">
    <name type="scientific">Tritrichomonas musculus</name>
    <dbReference type="NCBI Taxonomy" id="1915356"/>
    <lineage>
        <taxon>Eukaryota</taxon>
        <taxon>Metamonada</taxon>
        <taxon>Parabasalia</taxon>
        <taxon>Tritrichomonadida</taxon>
        <taxon>Tritrichomonadidae</taxon>
        <taxon>Tritrichomonas</taxon>
    </lineage>
</organism>
<proteinExistence type="predicted"/>
<dbReference type="CDD" id="cd15457">
    <property type="entry name" value="NADAR"/>
    <property type="match status" value="2"/>
</dbReference>
<dbReference type="Proteomes" id="UP001470230">
    <property type="component" value="Unassembled WGS sequence"/>
</dbReference>
<dbReference type="Pfam" id="PF03747">
    <property type="entry name" value="ADP_ribosyl_GH"/>
    <property type="match status" value="1"/>
</dbReference>
<dbReference type="PANTHER" id="PTHR16222:SF28">
    <property type="entry name" value="ADP-RIBOSYLGLYCOHYDROLASE"/>
    <property type="match status" value="1"/>
</dbReference>
<comment type="caution">
    <text evidence="2">The sequence shown here is derived from an EMBL/GenBank/DDBJ whole genome shotgun (WGS) entry which is preliminary data.</text>
</comment>
<gene>
    <name evidence="2" type="ORF">M9Y10_029634</name>
</gene>
<dbReference type="InterPro" id="IPR050792">
    <property type="entry name" value="ADP-ribosylglycohydrolase"/>
</dbReference>
<dbReference type="InterPro" id="IPR032675">
    <property type="entry name" value="LRR_dom_sf"/>
</dbReference>
<dbReference type="EMBL" id="JAPFFF010000004">
    <property type="protein sequence ID" value="KAK8892407.1"/>
    <property type="molecule type" value="Genomic_DNA"/>
</dbReference>
<accession>A0ABR2KNC2</accession>
<dbReference type="Gene3D" id="1.10.357.40">
    <property type="entry name" value="YbiA-like"/>
    <property type="match status" value="2"/>
</dbReference>
<sequence length="1063" mass="121063">MDNGTTKDIYSLESLKKAHSQGRRFSFVFFYLDKDSDRLSEKCFSQFFPSQFNDINGERYSSCIQYMMSQKALKFNDLISHKKIMQTDDFRKIIQISNEIKKFDQKKWDECIEDIIYQGNIYKFSQNQELNKFLLHFPLDAIFIEANPDDKILGIHLKSGDPKSYNPFQWEGQNKLGFQITKVRDHLLTLASNTIKPIPTTPQICNINDLKKSISKGFNYNYVYFYQYIQKDLSLDPVTEGCLSQFFPIEFKNSQNVKYSSSIQYMMSEKAALFKDEEARNKIMKCTNQNEMRELGERVKKFNQKVWDENCEDIVFKGNLLKFSQNQKLKDFLLSFPVNTIFAEADPNSSVWGIRLDFDSPKARNPLQWEGENKLGFQIVKVRDNLLNAKTVEKVQVEPIDRMTVDPRDRMVIGKESDDDDNDDEEVDDGKNSIVSFAYEDKIGHIANPEKVASLDFLSSGIQTLNLDNFPNLIRLRASKCISLKSANISNMRKLQVADFLDDMSLTEITFQNCPKLVALEAGFNKNLTKINGINNLKYLSAPRCPLLKSIDLPASLIFADITDTPFVDFKKAIQQLQDLECLSISQAKNLKLSEITSNKSLKIIQMSKSKIICDSVKPDNKLIIIIFVQPKIDCEGNAELLNDFYVTSSSETNRDLRDFTMFNSFIPEYQQYQQMFYGPWGIPAVDLRPPVPIKNSIITPPIGIDHKRAADSILGSIFGSAIFDMIGVGVEFLPDGIAKGLLLGRVDISWSHPRMNSNNERFVRSTPTDDTSQNVLIMRSIIDMNTKPSNSLSTIEVNKVKINPCDFARKIVDWIKNGHAEHKHYHALDVGNSTARIAQNPYFVDDPFSAAEKDWVKNGRKIAANGSVMRIASSGCFAFWDEQVVQKVAEVYSKVTHFDPRCVFCSTAAALLIARYIQWNCGYIKKEPSIDRTLNEAMNIVPKASNFIIDIQHYCVQDHIERLELSEPNKIGYCLKAFGAGIWALRHCRSIKEALTVVLREGGDADTNGAVVGALLGAKLGFHKIPTEYIKNMFVGQWLFREVDPFMKLMGIEAPPSPFLNQ</sequence>
<evidence type="ECO:0000313" key="3">
    <source>
        <dbReference type="Proteomes" id="UP001470230"/>
    </source>
</evidence>
<evidence type="ECO:0000313" key="2">
    <source>
        <dbReference type="EMBL" id="KAK8892407.1"/>
    </source>
</evidence>
<dbReference type="PANTHER" id="PTHR16222">
    <property type="entry name" value="ADP-RIBOSYLGLYCOHYDROLASE"/>
    <property type="match status" value="1"/>
</dbReference>
<evidence type="ECO:0000259" key="1">
    <source>
        <dbReference type="Pfam" id="PF08719"/>
    </source>
</evidence>
<dbReference type="InterPro" id="IPR005502">
    <property type="entry name" value="Ribosyl_crysJ1"/>
</dbReference>
<dbReference type="Gene3D" id="1.10.4080.10">
    <property type="entry name" value="ADP-ribosylation/Crystallin J1"/>
    <property type="match status" value="1"/>
</dbReference>
<dbReference type="SUPFAM" id="SSF101478">
    <property type="entry name" value="ADP-ribosylglycohydrolase"/>
    <property type="match status" value="1"/>
</dbReference>
<dbReference type="InterPro" id="IPR012816">
    <property type="entry name" value="NADAR"/>
</dbReference>
<dbReference type="NCBIfam" id="TIGR02464">
    <property type="entry name" value="ribofla_fusion"/>
    <property type="match status" value="2"/>
</dbReference>
<dbReference type="Pfam" id="PF08719">
    <property type="entry name" value="NADAR"/>
    <property type="match status" value="2"/>
</dbReference>